<evidence type="ECO:0000256" key="1">
    <source>
        <dbReference type="SAM" id="MobiDB-lite"/>
    </source>
</evidence>
<feature type="compositionally biased region" description="Polar residues" evidence="1">
    <location>
        <begin position="54"/>
        <end position="64"/>
    </location>
</feature>
<comment type="caution">
    <text evidence="2">The sequence shown here is derived from an EMBL/GenBank/DDBJ whole genome shotgun (WGS) entry which is preliminary data.</text>
</comment>
<dbReference type="AlphaFoldDB" id="A0ABD3D0K3"/>
<name>A0ABD3D0K3_9LAMI</name>
<sequence>MESPGCSSIVGGVFTELGPFFPTGDGRGLRINSKCKQRLGKRLVVAYATGQVATTTRHGSSDSASGEKGGDGERWY</sequence>
<feature type="region of interest" description="Disordered" evidence="1">
    <location>
        <begin position="54"/>
        <end position="76"/>
    </location>
</feature>
<dbReference type="EMBL" id="JAVIJP010000028">
    <property type="protein sequence ID" value="KAL3634571.1"/>
    <property type="molecule type" value="Genomic_DNA"/>
</dbReference>
<proteinExistence type="predicted"/>
<evidence type="ECO:0000313" key="2">
    <source>
        <dbReference type="EMBL" id="KAL3634571.1"/>
    </source>
</evidence>
<reference evidence="3" key="1">
    <citation type="journal article" date="2024" name="IScience">
        <title>Strigolactones Initiate the Formation of Haustorium-like Structures in Castilleja.</title>
        <authorList>
            <person name="Buerger M."/>
            <person name="Peterson D."/>
            <person name="Chory J."/>
        </authorList>
    </citation>
    <scope>NUCLEOTIDE SEQUENCE [LARGE SCALE GENOMIC DNA]</scope>
</reference>
<organism evidence="2 3">
    <name type="scientific">Castilleja foliolosa</name>
    <dbReference type="NCBI Taxonomy" id="1961234"/>
    <lineage>
        <taxon>Eukaryota</taxon>
        <taxon>Viridiplantae</taxon>
        <taxon>Streptophyta</taxon>
        <taxon>Embryophyta</taxon>
        <taxon>Tracheophyta</taxon>
        <taxon>Spermatophyta</taxon>
        <taxon>Magnoliopsida</taxon>
        <taxon>eudicotyledons</taxon>
        <taxon>Gunneridae</taxon>
        <taxon>Pentapetalae</taxon>
        <taxon>asterids</taxon>
        <taxon>lamiids</taxon>
        <taxon>Lamiales</taxon>
        <taxon>Orobanchaceae</taxon>
        <taxon>Pedicularideae</taxon>
        <taxon>Castillejinae</taxon>
        <taxon>Castilleja</taxon>
    </lineage>
</organism>
<protein>
    <submittedName>
        <fullName evidence="2">Uncharacterized protein</fullName>
    </submittedName>
</protein>
<accession>A0ABD3D0K3</accession>
<dbReference type="Proteomes" id="UP001632038">
    <property type="component" value="Unassembled WGS sequence"/>
</dbReference>
<evidence type="ECO:0000313" key="3">
    <source>
        <dbReference type="Proteomes" id="UP001632038"/>
    </source>
</evidence>
<gene>
    <name evidence="2" type="ORF">CASFOL_021625</name>
</gene>
<keyword evidence="3" id="KW-1185">Reference proteome</keyword>